<reference evidence="7" key="2">
    <citation type="submission" date="2021-04" db="EMBL/GenBank/DDBJ databases">
        <title>Isolation and characterization of a novel species of the genus Sulfurimonas.</title>
        <authorList>
            <person name="Fukui M."/>
        </authorList>
    </citation>
    <scope>NUCLEOTIDE SEQUENCE</scope>
    <source>
        <strain evidence="7">H1576</strain>
    </source>
</reference>
<protein>
    <submittedName>
        <fullName evidence="7">Chemotaxis protein</fullName>
    </submittedName>
</protein>
<dbReference type="Gene3D" id="1.10.287.950">
    <property type="entry name" value="Methyl-accepting chemotaxis protein"/>
    <property type="match status" value="1"/>
</dbReference>
<feature type="domain" description="Methyl-accepting transducer" evidence="5">
    <location>
        <begin position="329"/>
        <end position="507"/>
    </location>
</feature>
<feature type="domain" description="HAMP" evidence="6">
    <location>
        <begin position="212"/>
        <end position="266"/>
    </location>
</feature>
<organism evidence="7 8">
    <name type="scientific">Sulfurimonas aquatica</name>
    <dbReference type="NCBI Taxonomy" id="2672570"/>
    <lineage>
        <taxon>Bacteria</taxon>
        <taxon>Pseudomonadati</taxon>
        <taxon>Campylobacterota</taxon>
        <taxon>Epsilonproteobacteria</taxon>
        <taxon>Campylobacterales</taxon>
        <taxon>Sulfurimonadaceae</taxon>
        <taxon>Sulfurimonas</taxon>
    </lineage>
</organism>
<evidence type="ECO:0000256" key="1">
    <source>
        <dbReference type="ARBA" id="ARBA00023224"/>
    </source>
</evidence>
<dbReference type="EMBL" id="CP046072">
    <property type="protein sequence ID" value="QSZ41391.1"/>
    <property type="molecule type" value="Genomic_DNA"/>
</dbReference>
<dbReference type="Gene3D" id="6.10.340.10">
    <property type="match status" value="1"/>
</dbReference>
<evidence type="ECO:0000313" key="7">
    <source>
        <dbReference type="EMBL" id="QSZ41391.1"/>
    </source>
</evidence>
<gene>
    <name evidence="7" type="ORF">GJV85_04475</name>
</gene>
<dbReference type="InterPro" id="IPR004090">
    <property type="entry name" value="Chemotax_Me-accpt_rcpt"/>
</dbReference>
<evidence type="ECO:0000256" key="2">
    <source>
        <dbReference type="ARBA" id="ARBA00029447"/>
    </source>
</evidence>
<dbReference type="GO" id="GO:0016020">
    <property type="term" value="C:membrane"/>
    <property type="evidence" value="ECO:0007669"/>
    <property type="project" value="InterPro"/>
</dbReference>
<proteinExistence type="inferred from homology"/>
<dbReference type="Pfam" id="PF00015">
    <property type="entry name" value="MCPsignal"/>
    <property type="match status" value="1"/>
</dbReference>
<accession>A0A975GC60</accession>
<keyword evidence="4" id="KW-0812">Transmembrane</keyword>
<dbReference type="InterPro" id="IPR003660">
    <property type="entry name" value="HAMP_dom"/>
</dbReference>
<dbReference type="PANTHER" id="PTHR32089:SF112">
    <property type="entry name" value="LYSOZYME-LIKE PROTEIN-RELATED"/>
    <property type="match status" value="1"/>
</dbReference>
<dbReference type="GO" id="GO:0006935">
    <property type="term" value="P:chemotaxis"/>
    <property type="evidence" value="ECO:0007669"/>
    <property type="project" value="InterPro"/>
</dbReference>
<keyword evidence="1 3" id="KW-0807">Transducer</keyword>
<dbReference type="RefSeq" id="WP_207562671.1">
    <property type="nucleotide sequence ID" value="NZ_CP046072.1"/>
</dbReference>
<dbReference type="PROSITE" id="PS50885">
    <property type="entry name" value="HAMP"/>
    <property type="match status" value="1"/>
</dbReference>
<dbReference type="GO" id="GO:0007165">
    <property type="term" value="P:signal transduction"/>
    <property type="evidence" value="ECO:0007669"/>
    <property type="project" value="UniProtKB-KW"/>
</dbReference>
<dbReference type="AlphaFoldDB" id="A0A975GC60"/>
<evidence type="ECO:0000259" key="6">
    <source>
        <dbReference type="PROSITE" id="PS50885"/>
    </source>
</evidence>
<name>A0A975GC60_9BACT</name>
<dbReference type="InterPro" id="IPR025991">
    <property type="entry name" value="Chemoreceptor_zinc-bind_dom"/>
</dbReference>
<dbReference type="Proteomes" id="UP000671852">
    <property type="component" value="Chromosome"/>
</dbReference>
<dbReference type="PANTHER" id="PTHR32089">
    <property type="entry name" value="METHYL-ACCEPTING CHEMOTAXIS PROTEIN MCPB"/>
    <property type="match status" value="1"/>
</dbReference>
<keyword evidence="4" id="KW-1133">Transmembrane helix</keyword>
<comment type="similarity">
    <text evidence="2">Belongs to the methyl-accepting chemotaxis (MCP) protein family.</text>
</comment>
<keyword evidence="8" id="KW-1185">Reference proteome</keyword>
<dbReference type="Pfam" id="PF13682">
    <property type="entry name" value="CZB"/>
    <property type="match status" value="1"/>
</dbReference>
<dbReference type="PROSITE" id="PS50111">
    <property type="entry name" value="CHEMOTAXIS_TRANSDUC_2"/>
    <property type="match status" value="1"/>
</dbReference>
<dbReference type="KEGG" id="saqt:GJV85_04475"/>
<dbReference type="SMART" id="SM00283">
    <property type="entry name" value="MA"/>
    <property type="match status" value="1"/>
</dbReference>
<dbReference type="InterPro" id="IPR004089">
    <property type="entry name" value="MCPsignal_dom"/>
</dbReference>
<keyword evidence="4" id="KW-0472">Membrane</keyword>
<sequence>MFDKMSIQKKMNYLIIMASFSIFGATIFVFGAMTQIEIEYKHLRSSSMSAGLSTLKIEKNLNYVSRTTRDIMLGGDYDKGISKLKDTIEEIEAHFNSIETLMAEDDSLDLVKEAESSTLLFLNNSLEMMENLSEDEIKNDTSKVYAQYKLELTPYANASRTSFKKLVKIKEEQLASSSQDLEFEIAFYKYLVLLSGILVGSLVLVVATLIRKSIVKGIARFTTLISHSEKGDFSQKCDDSHSDDTELGVMGANLSKLLEHVENLIEEINTTITDASKGVFTHQISSAGMDGEFVKAIDNVSKSIDFMKEQHAKTQQDSFNSKLSVKSVNVSESLTMIQTEIKENITSLKEVTNQTKSAADLANDSRNNINEAVSELHTLNEQVSANNMNIEELASQTNSITSVIELITDIADQTNLLALNAAIEAARAGEHGRGFAVVADEVRKLAERTHKATSEISVSIKSLQQGMSEIQTSSESMKETVDESTKKIENFEGTLVELSESSTKIVDYSYHMENSIFIVLAKIDHILYKSRAYNSMMSMKKILKELSSHECNLGVWYSGEGKRRFQNTRTYSQVALPHDVVHKNANKNVAYLEKENMRENVLNNTDEILSNFENMENASEELFVLLDKMLKESSEESA</sequence>
<evidence type="ECO:0000256" key="3">
    <source>
        <dbReference type="PROSITE-ProRule" id="PRU00284"/>
    </source>
</evidence>
<evidence type="ECO:0000256" key="4">
    <source>
        <dbReference type="SAM" id="Phobius"/>
    </source>
</evidence>
<reference evidence="7" key="1">
    <citation type="submission" date="2019-11" db="EMBL/GenBank/DDBJ databases">
        <authorList>
            <person name="Kojima H."/>
        </authorList>
    </citation>
    <scope>NUCLEOTIDE SEQUENCE</scope>
    <source>
        <strain evidence="7">H1576</strain>
    </source>
</reference>
<feature type="transmembrane region" description="Helical" evidence="4">
    <location>
        <begin position="12"/>
        <end position="33"/>
    </location>
</feature>
<evidence type="ECO:0000313" key="8">
    <source>
        <dbReference type="Proteomes" id="UP000671852"/>
    </source>
</evidence>
<dbReference type="GO" id="GO:0004888">
    <property type="term" value="F:transmembrane signaling receptor activity"/>
    <property type="evidence" value="ECO:0007669"/>
    <property type="project" value="InterPro"/>
</dbReference>
<dbReference type="SUPFAM" id="SSF58104">
    <property type="entry name" value="Methyl-accepting chemotaxis protein (MCP) signaling domain"/>
    <property type="match status" value="1"/>
</dbReference>
<dbReference type="PRINTS" id="PR00260">
    <property type="entry name" value="CHEMTRNSDUCR"/>
</dbReference>
<evidence type="ECO:0000259" key="5">
    <source>
        <dbReference type="PROSITE" id="PS50111"/>
    </source>
</evidence>